<accession>A0A5D3D1P9</accession>
<comment type="caution">
    <text evidence="2">The sequence shown here is derived from an EMBL/GenBank/DDBJ whole genome shotgun (WGS) entry which is preliminary data.</text>
</comment>
<feature type="compositionally biased region" description="Polar residues" evidence="1">
    <location>
        <begin position="97"/>
        <end position="106"/>
    </location>
</feature>
<sequence>MDALELTFPAVVAPLKLMGPDGSVRTEVTIEEVELCEADRGSAPSSFSFQHFSSYGSLKAGTSSINDLGSVPLDKIPDGAVSRNGEDASEDFESRNKGSQLSTSSPGVHPRKSLKVPRSSSSSLCSKRPRVVQLEDSLFLSGADDAKDASDKLGSYLKKCNSHEKTQLLKQKSSLSSKRGDKRNLKVSLKTKLESLSTNAGNGSAAPGSSFSGLYGLKSDVHDFTKLTDDPPLSGLLDGSYDCANLSKDKGRKDANVNECFLQSIRKACSVLQLPLPVHPQNVPESESCSNSKPSTSLVTSVSSMEEQANFDAKGTSASWATDSPSLNKVQDACSNSEPLANVLDFELHKPDDIFVKLGLPLPKDLESLLQDASKSSIPSKNATDLRSAKQQFRRAMLQPFPWSHSFNGHSKANSDSSKLSANRTTCPGRWWRVGNFSNIPCAATDCFTKDLESLTFNQSLFPSTMRVVGSKDGGSFVSVNHHQCGWDSLSSATCSKASSVLVESGGKINQEANGTSFNYPICCEQQCPRVMAAAQTLCDIATSASLRQNIDGIVRWPKKPSQKSMKARKLKSEETEELYTTPTTYGLWSNNSFKNEGHQTPHPLKKPKLGTTTENRRDNIAQTNCRRPLNWSTPRSSRSSPSKFIKDSVSDIKHSTVGTVKQSSMMPPPATTLLCKAGDGQQKTRKLMLMDWKRGGGTG</sequence>
<reference evidence="2 3" key="1">
    <citation type="submission" date="2019-08" db="EMBL/GenBank/DDBJ databases">
        <title>Draft genome sequences of two oriental melons (Cucumis melo L. var makuwa).</title>
        <authorList>
            <person name="Kwon S.-Y."/>
        </authorList>
    </citation>
    <scope>NUCLEOTIDE SEQUENCE [LARGE SCALE GENOMIC DNA]</scope>
    <source>
        <strain evidence="3">cv. Chang Bougi</strain>
        <tissue evidence="2">Leaf</tissue>
    </source>
</reference>
<dbReference type="PANTHER" id="PTHR36723:SF1">
    <property type="entry name" value="F22C12.19"/>
    <property type="match status" value="1"/>
</dbReference>
<protein>
    <submittedName>
        <fullName evidence="2">Uncharacterized protein</fullName>
    </submittedName>
</protein>
<name>A0A5D3D1P9_CUCMM</name>
<dbReference type="AlphaFoldDB" id="A0A5D3D1P9"/>
<proteinExistence type="predicted"/>
<feature type="compositionally biased region" description="Low complexity" evidence="1">
    <location>
        <begin position="116"/>
        <end position="126"/>
    </location>
</feature>
<feature type="region of interest" description="Disordered" evidence="1">
    <location>
        <begin position="592"/>
        <end position="646"/>
    </location>
</feature>
<organism evidence="2 3">
    <name type="scientific">Cucumis melo var. makuwa</name>
    <name type="common">Oriental melon</name>
    <dbReference type="NCBI Taxonomy" id="1194695"/>
    <lineage>
        <taxon>Eukaryota</taxon>
        <taxon>Viridiplantae</taxon>
        <taxon>Streptophyta</taxon>
        <taxon>Embryophyta</taxon>
        <taxon>Tracheophyta</taxon>
        <taxon>Spermatophyta</taxon>
        <taxon>Magnoliopsida</taxon>
        <taxon>eudicotyledons</taxon>
        <taxon>Gunneridae</taxon>
        <taxon>Pentapetalae</taxon>
        <taxon>rosids</taxon>
        <taxon>fabids</taxon>
        <taxon>Cucurbitales</taxon>
        <taxon>Cucurbitaceae</taxon>
        <taxon>Benincaseae</taxon>
        <taxon>Cucumis</taxon>
    </lineage>
</organism>
<gene>
    <name evidence="2" type="ORF">E5676_scaffold21G004440</name>
</gene>
<dbReference type="PANTHER" id="PTHR36723">
    <property type="entry name" value="F22C12.19"/>
    <property type="match status" value="1"/>
</dbReference>
<evidence type="ECO:0000256" key="1">
    <source>
        <dbReference type="SAM" id="MobiDB-lite"/>
    </source>
</evidence>
<dbReference type="Proteomes" id="UP000321947">
    <property type="component" value="Unassembled WGS sequence"/>
</dbReference>
<feature type="region of interest" description="Disordered" evidence="1">
    <location>
        <begin position="76"/>
        <end position="127"/>
    </location>
</feature>
<evidence type="ECO:0000313" key="2">
    <source>
        <dbReference type="EMBL" id="TYK16616.1"/>
    </source>
</evidence>
<dbReference type="EMBL" id="SSTD01008307">
    <property type="protein sequence ID" value="TYK16616.1"/>
    <property type="molecule type" value="Genomic_DNA"/>
</dbReference>
<evidence type="ECO:0000313" key="3">
    <source>
        <dbReference type="Proteomes" id="UP000321947"/>
    </source>
</evidence>
<feature type="compositionally biased region" description="Low complexity" evidence="1">
    <location>
        <begin position="633"/>
        <end position="643"/>
    </location>
</feature>